<dbReference type="Gene3D" id="3.30.40.10">
    <property type="entry name" value="Zinc/RING finger domain, C3HC4 (zinc finger)"/>
    <property type="match status" value="1"/>
</dbReference>
<keyword evidence="6" id="KW-1185">Reference proteome</keyword>
<dbReference type="AlphaFoldDB" id="A0AAV0Y5U3"/>
<proteinExistence type="predicted"/>
<keyword evidence="1 3" id="KW-0863">Zinc-finger</keyword>
<name>A0AAV0Y5U3_9HEMI</name>
<dbReference type="InterPro" id="IPR001841">
    <property type="entry name" value="Znf_RING"/>
</dbReference>
<sequence>MGITFNTGFPIGFALMSRKTERAYTALFNKILTIVPEWQPQTIIVDFERAAIAAIRTMFPNTTIRGCWFHSSQAVWRKVANIGLIEICSNHRGAYDTVHMLMALPLLPTNCIAEGFEIVRAYYIENVQSLISNNNDYNFTLLFEYYRSTWLAGINADILSVSDTVWRTNNVLEVSHRHLQMHMQNRHNPEPWVYLSNYIFIYLTLEKEYISILYLQRGSNGVLNDYNEATDGGQVREPQRQVWIDQQRNLDRSLKLFIEGRYSMSEFLICDRHSTPTFGVIRPQHQAIIILPAAVFPQAPLDLLPLPVDQNRELQIPAIPMLPATALPQALLQEAPGVLPLHVDQNQELIRDEIMRRILPHRPAVPVPRDLFYNLDADAVYSDEDVSNEQSVIPSVIYIERVDLTIVPIVEETCYICLYSPPTVVAYPCLHQGLCGACHDSYSRMPPNEHRPYYRCPLCRAGIEIYHSTMY</sequence>
<reference evidence="5 6" key="1">
    <citation type="submission" date="2023-01" db="EMBL/GenBank/DDBJ databases">
        <authorList>
            <person name="Whitehead M."/>
        </authorList>
    </citation>
    <scope>NUCLEOTIDE SEQUENCE [LARGE SCALE GENOMIC DNA]</scope>
</reference>
<dbReference type="SUPFAM" id="SSF57850">
    <property type="entry name" value="RING/U-box"/>
    <property type="match status" value="1"/>
</dbReference>
<dbReference type="Pfam" id="PF10551">
    <property type="entry name" value="MULE"/>
    <property type="match status" value="1"/>
</dbReference>
<dbReference type="InterPro" id="IPR013083">
    <property type="entry name" value="Znf_RING/FYVE/PHD"/>
</dbReference>
<evidence type="ECO:0000259" key="4">
    <source>
        <dbReference type="PROSITE" id="PS50089"/>
    </source>
</evidence>
<evidence type="ECO:0000256" key="1">
    <source>
        <dbReference type="ARBA" id="ARBA00022771"/>
    </source>
</evidence>
<dbReference type="EMBL" id="CARXXK010001373">
    <property type="protein sequence ID" value="CAI6375823.1"/>
    <property type="molecule type" value="Genomic_DNA"/>
</dbReference>
<dbReference type="Proteomes" id="UP001160148">
    <property type="component" value="Unassembled WGS sequence"/>
</dbReference>
<evidence type="ECO:0000256" key="2">
    <source>
        <dbReference type="ARBA" id="ARBA00022833"/>
    </source>
</evidence>
<protein>
    <recommendedName>
        <fullName evidence="4">RING-type domain-containing protein</fullName>
    </recommendedName>
</protein>
<keyword evidence="2" id="KW-0862">Zinc</keyword>
<accession>A0AAV0Y5U3</accession>
<comment type="caution">
    <text evidence="5">The sequence shown here is derived from an EMBL/GenBank/DDBJ whole genome shotgun (WGS) entry which is preliminary data.</text>
</comment>
<dbReference type="GO" id="GO:0008270">
    <property type="term" value="F:zinc ion binding"/>
    <property type="evidence" value="ECO:0007669"/>
    <property type="project" value="UniProtKB-KW"/>
</dbReference>
<dbReference type="PANTHER" id="PTHR47160:SF10">
    <property type="entry name" value="MULE TRANSPOSASE DOMAIN-CONTAINING PROTEIN"/>
    <property type="match status" value="1"/>
</dbReference>
<organism evidence="5 6">
    <name type="scientific">Macrosiphum euphorbiae</name>
    <name type="common">potato aphid</name>
    <dbReference type="NCBI Taxonomy" id="13131"/>
    <lineage>
        <taxon>Eukaryota</taxon>
        <taxon>Metazoa</taxon>
        <taxon>Ecdysozoa</taxon>
        <taxon>Arthropoda</taxon>
        <taxon>Hexapoda</taxon>
        <taxon>Insecta</taxon>
        <taxon>Pterygota</taxon>
        <taxon>Neoptera</taxon>
        <taxon>Paraneoptera</taxon>
        <taxon>Hemiptera</taxon>
        <taxon>Sternorrhyncha</taxon>
        <taxon>Aphidomorpha</taxon>
        <taxon>Aphidoidea</taxon>
        <taxon>Aphididae</taxon>
        <taxon>Macrosiphini</taxon>
        <taxon>Macrosiphum</taxon>
    </lineage>
</organism>
<dbReference type="PANTHER" id="PTHR47160">
    <property type="entry name" value="PUTATIVE-RELATED"/>
    <property type="match status" value="1"/>
</dbReference>
<keyword evidence="1 3" id="KW-0479">Metal-binding</keyword>
<dbReference type="Pfam" id="PF13920">
    <property type="entry name" value="zf-C3HC4_3"/>
    <property type="match status" value="1"/>
</dbReference>
<feature type="domain" description="RING-type" evidence="4">
    <location>
        <begin position="414"/>
        <end position="460"/>
    </location>
</feature>
<evidence type="ECO:0000313" key="6">
    <source>
        <dbReference type="Proteomes" id="UP001160148"/>
    </source>
</evidence>
<gene>
    <name evidence="5" type="ORF">MEUPH1_LOCUS29269</name>
</gene>
<dbReference type="InterPro" id="IPR018289">
    <property type="entry name" value="MULE_transposase_dom"/>
</dbReference>
<evidence type="ECO:0000256" key="3">
    <source>
        <dbReference type="PROSITE-ProRule" id="PRU00175"/>
    </source>
</evidence>
<dbReference type="PROSITE" id="PS50089">
    <property type="entry name" value="ZF_RING_2"/>
    <property type="match status" value="1"/>
</dbReference>
<evidence type="ECO:0000313" key="5">
    <source>
        <dbReference type="EMBL" id="CAI6375823.1"/>
    </source>
</evidence>